<dbReference type="Gramene" id="PGSC0003DMT400093715">
    <property type="protein sequence ID" value="PGSC0003DMT400093715"/>
    <property type="gene ID" value="PGSC0003DMG400043286"/>
</dbReference>
<dbReference type="Proteomes" id="UP000011115">
    <property type="component" value="Unassembled WGS sequence"/>
</dbReference>
<keyword evidence="3" id="KW-1185">Reference proteome</keyword>
<organism evidence="2 3">
    <name type="scientific">Solanum tuberosum</name>
    <name type="common">Potato</name>
    <dbReference type="NCBI Taxonomy" id="4113"/>
    <lineage>
        <taxon>Eukaryota</taxon>
        <taxon>Viridiplantae</taxon>
        <taxon>Streptophyta</taxon>
        <taxon>Embryophyta</taxon>
        <taxon>Tracheophyta</taxon>
        <taxon>Spermatophyta</taxon>
        <taxon>Magnoliopsida</taxon>
        <taxon>eudicotyledons</taxon>
        <taxon>Gunneridae</taxon>
        <taxon>Pentapetalae</taxon>
        <taxon>asterids</taxon>
        <taxon>lamiids</taxon>
        <taxon>Solanales</taxon>
        <taxon>Solanaceae</taxon>
        <taxon>Solanoideae</taxon>
        <taxon>Solaneae</taxon>
        <taxon>Solanum</taxon>
    </lineage>
</organism>
<dbReference type="PaxDb" id="4113-PGSC0003DMT400093715"/>
<feature type="region of interest" description="Disordered" evidence="1">
    <location>
        <begin position="1"/>
        <end position="91"/>
    </location>
</feature>
<feature type="compositionally biased region" description="Acidic residues" evidence="1">
    <location>
        <begin position="8"/>
        <end position="35"/>
    </location>
</feature>
<evidence type="ECO:0000256" key="1">
    <source>
        <dbReference type="SAM" id="MobiDB-lite"/>
    </source>
</evidence>
<proteinExistence type="predicted"/>
<dbReference type="HOGENOM" id="CLU_142546_0_0_1"/>
<evidence type="ECO:0000313" key="2">
    <source>
        <dbReference type="EnsemblPlants" id="PGSC0003DMT400093715"/>
    </source>
</evidence>
<name>M1DSJ5_SOLTU</name>
<reference evidence="3" key="1">
    <citation type="journal article" date="2011" name="Nature">
        <title>Genome sequence and analysis of the tuber crop potato.</title>
        <authorList>
            <consortium name="The Potato Genome Sequencing Consortium"/>
        </authorList>
    </citation>
    <scope>NUCLEOTIDE SEQUENCE [LARGE SCALE GENOMIC DNA]</scope>
    <source>
        <strain evidence="3">cv. DM1-3 516 R44</strain>
    </source>
</reference>
<reference evidence="2" key="2">
    <citation type="submission" date="2015-06" db="UniProtKB">
        <authorList>
            <consortium name="EnsemblPlants"/>
        </authorList>
    </citation>
    <scope>IDENTIFICATION</scope>
    <source>
        <strain evidence="2">DM1-3 516 R44</strain>
    </source>
</reference>
<evidence type="ECO:0000313" key="3">
    <source>
        <dbReference type="Proteomes" id="UP000011115"/>
    </source>
</evidence>
<accession>M1DSJ5</accession>
<dbReference type="AlphaFoldDB" id="M1DSJ5"/>
<feature type="compositionally biased region" description="Acidic residues" evidence="1">
    <location>
        <begin position="82"/>
        <end position="91"/>
    </location>
</feature>
<dbReference type="EnsemblPlants" id="PGSC0003DMT400093715">
    <property type="protein sequence ID" value="PGSC0003DMT400093715"/>
    <property type="gene ID" value="PGSC0003DMG400043286"/>
</dbReference>
<protein>
    <submittedName>
        <fullName evidence="2">Uncharacterized protein</fullName>
    </submittedName>
</protein>
<dbReference type="InParanoid" id="M1DSJ5"/>
<sequence length="91" mass="10560">MELRFEGTWEEDLKEDLEEDTEEDPKEDFRDDLEEEAGKDHMEVFETGSNVYSPRDGGVKGISTEHDPEGCLVYHPKTYRDMDDDNDDALT</sequence>